<evidence type="ECO:0000256" key="4">
    <source>
        <dbReference type="ARBA" id="ARBA00022692"/>
    </source>
</evidence>
<feature type="transmembrane region" description="Helical" evidence="7">
    <location>
        <begin position="144"/>
        <end position="164"/>
    </location>
</feature>
<dbReference type="InterPro" id="IPR005614">
    <property type="entry name" value="NrfD-like"/>
</dbReference>
<feature type="transmembrane region" description="Helical" evidence="7">
    <location>
        <begin position="114"/>
        <end position="132"/>
    </location>
</feature>
<comment type="similarity">
    <text evidence="2">Belongs to the NrfD family.</text>
</comment>
<accession>A0A4R1HH78</accession>
<feature type="transmembrane region" description="Helical" evidence="7">
    <location>
        <begin position="179"/>
        <end position="200"/>
    </location>
</feature>
<reference evidence="8 9" key="1">
    <citation type="submission" date="2019-03" db="EMBL/GenBank/DDBJ databases">
        <title>Sequencing the genomes of 1000 actinobacteria strains.</title>
        <authorList>
            <person name="Klenk H.-P."/>
        </authorList>
    </citation>
    <scope>NUCLEOTIDE SEQUENCE [LARGE SCALE GENOMIC DNA]</scope>
    <source>
        <strain evidence="8 9">DSM 44969</strain>
    </source>
</reference>
<evidence type="ECO:0000256" key="5">
    <source>
        <dbReference type="ARBA" id="ARBA00022989"/>
    </source>
</evidence>
<evidence type="ECO:0000256" key="3">
    <source>
        <dbReference type="ARBA" id="ARBA00022475"/>
    </source>
</evidence>
<sequence>MSAREKRRRGGRGERLMVPEAEFRSYYDRPIIKPPVWKVPDVPGYLYLGGMAGVTAMLGELGSVSGRPALRRVGRLASAGGAVASVVFLIHDLGRSERFLNMMRVIKPTSPLSVGSWILAPFGALAGATAASEVTGLLPGVARFTGAGAGLLGPALTTYTAVLLSDTAVPAWHDAHRELPYLFAASALASGGGVGLLAGLPDREVRPARRVAVAGAVAELAVSEMLERRIGYSARAYRTGRAGTVLRAARAGTALGGLAATASGLLRGRRGRIAGALGGLLLNASAAATRYGVFEAGMASARDPAYTVVPQRTRLAESGGTSVSGCRA</sequence>
<keyword evidence="3" id="KW-1003">Cell membrane</keyword>
<keyword evidence="5 7" id="KW-1133">Transmembrane helix</keyword>
<comment type="caution">
    <text evidence="8">The sequence shown here is derived from an EMBL/GenBank/DDBJ whole genome shotgun (WGS) entry which is preliminary data.</text>
</comment>
<evidence type="ECO:0000313" key="9">
    <source>
        <dbReference type="Proteomes" id="UP000295560"/>
    </source>
</evidence>
<feature type="transmembrane region" description="Helical" evidence="7">
    <location>
        <begin position="76"/>
        <end position="94"/>
    </location>
</feature>
<evidence type="ECO:0000313" key="8">
    <source>
        <dbReference type="EMBL" id="TCK21088.1"/>
    </source>
</evidence>
<evidence type="ECO:0000256" key="2">
    <source>
        <dbReference type="ARBA" id="ARBA00008929"/>
    </source>
</evidence>
<protein>
    <submittedName>
        <fullName evidence="8">Polysulfide reductase NrfD</fullName>
    </submittedName>
</protein>
<proteinExistence type="inferred from homology"/>
<dbReference type="GO" id="GO:0005886">
    <property type="term" value="C:plasma membrane"/>
    <property type="evidence" value="ECO:0007669"/>
    <property type="project" value="UniProtKB-SubCell"/>
</dbReference>
<dbReference type="RefSeq" id="WP_243653759.1">
    <property type="nucleotide sequence ID" value="NZ_SMFZ01000002.1"/>
</dbReference>
<organism evidence="8 9">
    <name type="scientific">Pseudonocardia endophytica</name>
    <dbReference type="NCBI Taxonomy" id="401976"/>
    <lineage>
        <taxon>Bacteria</taxon>
        <taxon>Bacillati</taxon>
        <taxon>Actinomycetota</taxon>
        <taxon>Actinomycetes</taxon>
        <taxon>Pseudonocardiales</taxon>
        <taxon>Pseudonocardiaceae</taxon>
        <taxon>Pseudonocardia</taxon>
    </lineage>
</organism>
<dbReference type="Proteomes" id="UP000295560">
    <property type="component" value="Unassembled WGS sequence"/>
</dbReference>
<keyword evidence="9" id="KW-1185">Reference proteome</keyword>
<keyword evidence="6 7" id="KW-0472">Membrane</keyword>
<evidence type="ECO:0000256" key="1">
    <source>
        <dbReference type="ARBA" id="ARBA00004651"/>
    </source>
</evidence>
<dbReference type="AlphaFoldDB" id="A0A4R1HH78"/>
<evidence type="ECO:0000256" key="7">
    <source>
        <dbReference type="SAM" id="Phobius"/>
    </source>
</evidence>
<dbReference type="EMBL" id="SMFZ01000002">
    <property type="protein sequence ID" value="TCK21088.1"/>
    <property type="molecule type" value="Genomic_DNA"/>
</dbReference>
<keyword evidence="4 7" id="KW-0812">Transmembrane</keyword>
<comment type="subcellular location">
    <subcellularLocation>
        <location evidence="1">Cell membrane</location>
        <topology evidence="1">Multi-pass membrane protein</topology>
    </subcellularLocation>
</comment>
<name>A0A4R1HH78_PSEEN</name>
<dbReference type="Gene3D" id="1.20.1630.10">
    <property type="entry name" value="Formate dehydrogenase/DMSO reductase domain"/>
    <property type="match status" value="1"/>
</dbReference>
<dbReference type="Pfam" id="PF03916">
    <property type="entry name" value="NrfD"/>
    <property type="match status" value="1"/>
</dbReference>
<gene>
    <name evidence="8" type="ORF">EV378_5063</name>
</gene>
<evidence type="ECO:0000256" key="6">
    <source>
        <dbReference type="ARBA" id="ARBA00023136"/>
    </source>
</evidence>